<proteinExistence type="predicted"/>
<dbReference type="GO" id="GO:0016788">
    <property type="term" value="F:hydrolase activity, acting on ester bonds"/>
    <property type="evidence" value="ECO:0007669"/>
    <property type="project" value="InterPro"/>
</dbReference>
<dbReference type="GO" id="GO:0051607">
    <property type="term" value="P:defense response to virus"/>
    <property type="evidence" value="ECO:0007669"/>
    <property type="project" value="UniProtKB-KW"/>
</dbReference>
<dbReference type="PANTHER" id="PTHR36984:SF3">
    <property type="entry name" value="CRISPR-ASSOCIATED ENDORIBONUCLEASE CAS6"/>
    <property type="match status" value="1"/>
</dbReference>
<dbReference type="Proteomes" id="UP000295658">
    <property type="component" value="Unassembled WGS sequence"/>
</dbReference>
<feature type="domain" description="CRISPR associated protein Cas6 C-terminal" evidence="2">
    <location>
        <begin position="112"/>
        <end position="238"/>
    </location>
</feature>
<organism evidence="3 4">
    <name type="scientific">Thermolongibacillus altinsuensis</name>
    <dbReference type="NCBI Taxonomy" id="575256"/>
    <lineage>
        <taxon>Bacteria</taxon>
        <taxon>Bacillati</taxon>
        <taxon>Bacillota</taxon>
        <taxon>Bacilli</taxon>
        <taxon>Bacillales</taxon>
        <taxon>Anoxybacillaceae</taxon>
        <taxon>Thermolongibacillus</taxon>
    </lineage>
</organism>
<keyword evidence="4" id="KW-1185">Reference proteome</keyword>
<sequence>MRFSCFFRVSKIPICYRMAIVSIIKEALRTSNQEYCNYFYSEKRQKTKPFVFSVYLKNFKIMGDEIHLDGMNVTFSSPDYEFLMHLYNGLQQKKTFFYKEYEFRKENVRLLKEKQFRSSTVVFRTLSPILVEDEHGAPVSPDQVDYPKHLNYLANLILFEYRGKGLQSPLSVRPLRYKKIVVKESNHQFAEEKGDNCYLYFTAYHGQFIVQGHPEDLQLLYQLGLSKRRNQGFGQLEVEEVRG</sequence>
<dbReference type="InterPro" id="IPR045747">
    <property type="entry name" value="CRISPR-assoc_prot_Cas6_N_sf"/>
</dbReference>
<protein>
    <submittedName>
        <fullName evidence="3">CRISPR-associated endoribonuclease Cas6</fullName>
    </submittedName>
</protein>
<comment type="caution">
    <text evidence="3">The sequence shown here is derived from an EMBL/GenBank/DDBJ whole genome shotgun (WGS) entry which is preliminary data.</text>
</comment>
<dbReference type="AlphaFoldDB" id="A0A4R1QK83"/>
<evidence type="ECO:0000256" key="1">
    <source>
        <dbReference type="ARBA" id="ARBA00023118"/>
    </source>
</evidence>
<dbReference type="Gene3D" id="3.30.70.1900">
    <property type="match status" value="1"/>
</dbReference>
<evidence type="ECO:0000313" key="4">
    <source>
        <dbReference type="Proteomes" id="UP000295658"/>
    </source>
</evidence>
<dbReference type="InterPro" id="IPR010156">
    <property type="entry name" value="CRISPR-assoc_prot_Cas6"/>
</dbReference>
<dbReference type="PANTHER" id="PTHR36984">
    <property type="entry name" value="CRISPR-ASSOCIATED ENDORIBONUCLEASE CAS6 1"/>
    <property type="match status" value="1"/>
</dbReference>
<dbReference type="OrthoDB" id="45555at2"/>
<dbReference type="InterPro" id="IPR049435">
    <property type="entry name" value="Cas_Cas6_C"/>
</dbReference>
<accession>A0A4R1QK83</accession>
<dbReference type="NCBIfam" id="TIGR01877">
    <property type="entry name" value="cas_cas6"/>
    <property type="match status" value="1"/>
</dbReference>
<dbReference type="CDD" id="cd21140">
    <property type="entry name" value="Cas6_I-like"/>
    <property type="match status" value="1"/>
</dbReference>
<evidence type="ECO:0000259" key="2">
    <source>
        <dbReference type="Pfam" id="PF01881"/>
    </source>
</evidence>
<dbReference type="EMBL" id="SLUL01000003">
    <property type="protein sequence ID" value="TCL52008.1"/>
    <property type="molecule type" value="Genomic_DNA"/>
</dbReference>
<name>A0A4R1QK83_9BACL</name>
<reference evidence="3 4" key="1">
    <citation type="submission" date="2019-03" db="EMBL/GenBank/DDBJ databases">
        <title>Genomic Encyclopedia of Type Strains, Phase IV (KMG-IV): sequencing the most valuable type-strain genomes for metagenomic binning, comparative biology and taxonomic classification.</title>
        <authorList>
            <person name="Goeker M."/>
        </authorList>
    </citation>
    <scope>NUCLEOTIDE SEQUENCE [LARGE SCALE GENOMIC DNA]</scope>
    <source>
        <strain evidence="3 4">DSM 24979</strain>
    </source>
</reference>
<dbReference type="Gene3D" id="3.30.70.1890">
    <property type="match status" value="1"/>
</dbReference>
<keyword evidence="1" id="KW-0051">Antiviral defense</keyword>
<dbReference type="Pfam" id="PF01881">
    <property type="entry name" value="Cas_Cas6_C"/>
    <property type="match status" value="1"/>
</dbReference>
<evidence type="ECO:0000313" key="3">
    <source>
        <dbReference type="EMBL" id="TCL52008.1"/>
    </source>
</evidence>
<gene>
    <name evidence="3" type="ORF">EDD69_103257</name>
</gene>
<dbReference type="RefSeq" id="WP_132947699.1">
    <property type="nucleotide sequence ID" value="NZ_SLUL01000003.1"/>
</dbReference>